<dbReference type="GO" id="GO:0005525">
    <property type="term" value="F:GTP binding"/>
    <property type="evidence" value="ECO:0007669"/>
    <property type="project" value="UniProtKB-KW"/>
</dbReference>
<evidence type="ECO:0000256" key="2">
    <source>
        <dbReference type="ARBA" id="ARBA00022741"/>
    </source>
</evidence>
<evidence type="ECO:0000256" key="1">
    <source>
        <dbReference type="ARBA" id="ARBA00022448"/>
    </source>
</evidence>
<evidence type="ECO:0000256" key="3">
    <source>
        <dbReference type="ARBA" id="ARBA00022927"/>
    </source>
</evidence>
<dbReference type="PRINTS" id="PR00449">
    <property type="entry name" value="RASTRNSFRMNG"/>
</dbReference>
<dbReference type="KEGG" id="dpo:6903274"/>
<dbReference type="RefSeq" id="XP_002132973.3">
    <property type="nucleotide sequence ID" value="XM_002132937.3"/>
</dbReference>
<dbReference type="InParanoid" id="A0A6I8UXY4"/>
<dbReference type="GO" id="GO:0006606">
    <property type="term" value="P:protein import into nucleus"/>
    <property type="evidence" value="ECO:0007669"/>
    <property type="project" value="TreeGrafter"/>
</dbReference>
<dbReference type="GO" id="GO:0005634">
    <property type="term" value="C:nucleus"/>
    <property type="evidence" value="ECO:0007669"/>
    <property type="project" value="TreeGrafter"/>
</dbReference>
<dbReference type="Proteomes" id="UP000001819">
    <property type="component" value="Chromosome 4"/>
</dbReference>
<dbReference type="GO" id="GO:0000054">
    <property type="term" value="P:ribosomal subunit export from nucleus"/>
    <property type="evidence" value="ECO:0007669"/>
    <property type="project" value="TreeGrafter"/>
</dbReference>
<dbReference type="Pfam" id="PF00071">
    <property type="entry name" value="Ras"/>
    <property type="match status" value="1"/>
</dbReference>
<keyword evidence="5" id="KW-1185">Reference proteome</keyword>
<reference evidence="6" key="1">
    <citation type="submission" date="2025-08" db="UniProtKB">
        <authorList>
            <consortium name="RefSeq"/>
        </authorList>
    </citation>
    <scope>IDENTIFICATION</scope>
    <source>
        <strain evidence="6">MV-25-SWS-2005</strain>
        <tissue evidence="6">Whole body</tissue>
    </source>
</reference>
<dbReference type="Gene3D" id="3.40.50.300">
    <property type="entry name" value="P-loop containing nucleotide triphosphate hydrolases"/>
    <property type="match status" value="1"/>
</dbReference>
<keyword evidence="4" id="KW-0342">GTP-binding</keyword>
<evidence type="ECO:0000313" key="5">
    <source>
        <dbReference type="Proteomes" id="UP000001819"/>
    </source>
</evidence>
<dbReference type="PANTHER" id="PTHR24071:SF0">
    <property type="entry name" value="GTP-BINDING NUCLEAR PROTEIN RAN"/>
    <property type="match status" value="1"/>
</dbReference>
<keyword evidence="2" id="KW-0547">Nucleotide-binding</keyword>
<dbReference type="SMART" id="SM00175">
    <property type="entry name" value="RAB"/>
    <property type="match status" value="1"/>
</dbReference>
<gene>
    <name evidence="6" type="primary">LOC6903274</name>
</gene>
<dbReference type="InterPro" id="IPR001806">
    <property type="entry name" value="Small_GTPase"/>
</dbReference>
<dbReference type="GO" id="GO:0005737">
    <property type="term" value="C:cytoplasm"/>
    <property type="evidence" value="ECO:0007669"/>
    <property type="project" value="TreeGrafter"/>
</dbReference>
<proteinExistence type="predicted"/>
<evidence type="ECO:0000313" key="6">
    <source>
        <dbReference type="RefSeq" id="XP_002132973.3"/>
    </source>
</evidence>
<sequence length="195" mass="21668">MNRNMPRFNCAILGDRGTGKTSFINRHLSGEFSDGGAAAERESHELVFHTNRGPMCFVVWETHGELKGKPECAIVLFDVTSKTSCKNVVEWKTAFAKASRFQGAVIVCGNKVDLQHRYGQGPEFRNGRYDISVKKDYNLGKPFLWLARSLVGDPQLRFVPQPAPPPPQPPLDDAAKREMDFNLIVAEIVPLPGSV</sequence>
<keyword evidence="3" id="KW-0653">Protein transport</keyword>
<organism evidence="5 6">
    <name type="scientific">Drosophila pseudoobscura pseudoobscura</name>
    <name type="common">Fruit fly</name>
    <dbReference type="NCBI Taxonomy" id="46245"/>
    <lineage>
        <taxon>Eukaryota</taxon>
        <taxon>Metazoa</taxon>
        <taxon>Ecdysozoa</taxon>
        <taxon>Arthropoda</taxon>
        <taxon>Hexapoda</taxon>
        <taxon>Insecta</taxon>
        <taxon>Pterygota</taxon>
        <taxon>Neoptera</taxon>
        <taxon>Endopterygota</taxon>
        <taxon>Diptera</taxon>
        <taxon>Brachycera</taxon>
        <taxon>Muscomorpha</taxon>
        <taxon>Ephydroidea</taxon>
        <taxon>Drosophilidae</taxon>
        <taxon>Drosophila</taxon>
        <taxon>Sophophora</taxon>
    </lineage>
</organism>
<keyword evidence="1" id="KW-0813">Transport</keyword>
<dbReference type="GO" id="GO:0003924">
    <property type="term" value="F:GTPase activity"/>
    <property type="evidence" value="ECO:0007669"/>
    <property type="project" value="InterPro"/>
</dbReference>
<evidence type="ECO:0000256" key="4">
    <source>
        <dbReference type="ARBA" id="ARBA00023134"/>
    </source>
</evidence>
<dbReference type="InterPro" id="IPR002041">
    <property type="entry name" value="Ran_GTPase"/>
</dbReference>
<dbReference type="SMART" id="SM00176">
    <property type="entry name" value="RAN"/>
    <property type="match status" value="1"/>
</dbReference>
<name>A0A6I8UXY4_DROPS</name>
<dbReference type="InterPro" id="IPR027417">
    <property type="entry name" value="P-loop_NTPase"/>
</dbReference>
<accession>A0A6I8UXY4</accession>
<dbReference type="PANTHER" id="PTHR24071">
    <property type="entry name" value="RAN GTPASE"/>
    <property type="match status" value="1"/>
</dbReference>
<protein>
    <submittedName>
        <fullName evidence="6">GTP-binding nuclear protein Ran-like</fullName>
    </submittedName>
</protein>
<dbReference type="SUPFAM" id="SSF52540">
    <property type="entry name" value="P-loop containing nucleoside triphosphate hydrolases"/>
    <property type="match status" value="1"/>
</dbReference>
<dbReference type="AlphaFoldDB" id="A0A6I8UXY4"/>